<dbReference type="EMBL" id="CP060811">
    <property type="protein sequence ID" value="QQN89441.1"/>
    <property type="molecule type" value="Genomic_DNA"/>
</dbReference>
<sequence>MKYLIIGLLVLASGMFYFMHQSNKASAERLKQAEIAHQQKVKAEAEAEQNKLKMAEEAKAQKIEVDSKIKNLQSKYQMDYLEAKKVVESPEMSKDGRAFYVGLAGRWSDAFKVANSTSRIALSQPVKDMQQIKRDLEGRATETACEVKLKQELLKSYDFAIDGFLQFMQKNEILSTGFINASSIFQENANALIEYC</sequence>
<reference evidence="2 3" key="1">
    <citation type="submission" date="2020-08" db="EMBL/GenBank/DDBJ databases">
        <title>Emergence of ISAba1-mediated novel tet(X) in Acinetobacter variabilis from a chicken farm.</title>
        <authorList>
            <person name="Peng K."/>
            <person name="Li R."/>
        </authorList>
    </citation>
    <scope>NUCLEOTIDE SEQUENCE [LARGE SCALE GENOMIC DNA]</scope>
    <source>
        <strain evidence="2 3">XM9F202-2</strain>
    </source>
</reference>
<proteinExistence type="predicted"/>
<gene>
    <name evidence="2" type="ORF">IAQ69_07275</name>
</gene>
<evidence type="ECO:0000256" key="1">
    <source>
        <dbReference type="SAM" id="Coils"/>
    </source>
</evidence>
<accession>A0A7T8AQQ1</accession>
<evidence type="ECO:0000313" key="2">
    <source>
        <dbReference type="EMBL" id="QQN89441.1"/>
    </source>
</evidence>
<keyword evidence="1" id="KW-0175">Coiled coil</keyword>
<dbReference type="Proteomes" id="UP000596079">
    <property type="component" value="Chromosome"/>
</dbReference>
<evidence type="ECO:0000313" key="3">
    <source>
        <dbReference type="Proteomes" id="UP000596079"/>
    </source>
</evidence>
<protein>
    <submittedName>
        <fullName evidence="2">Uncharacterized protein</fullName>
    </submittedName>
</protein>
<name>A0A7T8AQQ1_9GAMM</name>
<feature type="coiled-coil region" evidence="1">
    <location>
        <begin position="30"/>
        <end position="75"/>
    </location>
</feature>
<dbReference type="RefSeq" id="WP_200230707.1">
    <property type="nucleotide sequence ID" value="NZ_CP060811.1"/>
</dbReference>
<organism evidence="2 3">
    <name type="scientific">Acinetobacter variabilis</name>
    <dbReference type="NCBI Taxonomy" id="70346"/>
    <lineage>
        <taxon>Bacteria</taxon>
        <taxon>Pseudomonadati</taxon>
        <taxon>Pseudomonadota</taxon>
        <taxon>Gammaproteobacteria</taxon>
        <taxon>Moraxellales</taxon>
        <taxon>Moraxellaceae</taxon>
        <taxon>Acinetobacter</taxon>
    </lineage>
</organism>
<dbReference type="AlphaFoldDB" id="A0A7T8AQQ1"/>